<proteinExistence type="predicted"/>
<dbReference type="PANTHER" id="PTHR35096">
    <property type="entry name" value="BNAA08G28570D PROTEIN"/>
    <property type="match status" value="1"/>
</dbReference>
<dbReference type="AlphaFoldDB" id="A0A5J5A2N8"/>
<gene>
    <name evidence="1" type="ORF">F0562_010681</name>
</gene>
<accession>A0A5J5A2N8</accession>
<dbReference type="EMBL" id="CM018047">
    <property type="protein sequence ID" value="KAA8524258.1"/>
    <property type="molecule type" value="Genomic_DNA"/>
</dbReference>
<dbReference type="PANTHER" id="PTHR35096:SF8">
    <property type="entry name" value="OS03G0308600 PROTEIN"/>
    <property type="match status" value="1"/>
</dbReference>
<sequence length="137" mass="15029">MDPSRSTLEDNNVSSCAFINPEDAIKDLAHLHWQECHVTLIQTLNSVNYDLNLQNVDSSKPKPKSRRRRKVRRLGGVDGINTTGIATGYVGGSQSACSSAVGVGEGESGARKLIPKRKRNRVVTEECHVSKEPKDDE</sequence>
<dbReference type="OrthoDB" id="692230at2759"/>
<dbReference type="Proteomes" id="UP000325577">
    <property type="component" value="Linkage Group LG4"/>
</dbReference>
<evidence type="ECO:0000313" key="2">
    <source>
        <dbReference type="Proteomes" id="UP000325577"/>
    </source>
</evidence>
<reference evidence="1 2" key="1">
    <citation type="submission" date="2019-09" db="EMBL/GenBank/DDBJ databases">
        <title>A chromosome-level genome assembly of the Chinese tupelo Nyssa sinensis.</title>
        <authorList>
            <person name="Yang X."/>
            <person name="Kang M."/>
            <person name="Yang Y."/>
            <person name="Xiong H."/>
            <person name="Wang M."/>
            <person name="Zhang Z."/>
            <person name="Wang Z."/>
            <person name="Wu H."/>
            <person name="Ma T."/>
            <person name="Liu J."/>
            <person name="Xi Z."/>
        </authorList>
    </citation>
    <scope>NUCLEOTIDE SEQUENCE [LARGE SCALE GENOMIC DNA]</scope>
    <source>
        <strain evidence="1">J267</strain>
        <tissue evidence="1">Leaf</tissue>
    </source>
</reference>
<keyword evidence="2" id="KW-1185">Reference proteome</keyword>
<protein>
    <submittedName>
        <fullName evidence="1">Uncharacterized protein</fullName>
    </submittedName>
</protein>
<evidence type="ECO:0000313" key="1">
    <source>
        <dbReference type="EMBL" id="KAA8524258.1"/>
    </source>
</evidence>
<organism evidence="1 2">
    <name type="scientific">Nyssa sinensis</name>
    <dbReference type="NCBI Taxonomy" id="561372"/>
    <lineage>
        <taxon>Eukaryota</taxon>
        <taxon>Viridiplantae</taxon>
        <taxon>Streptophyta</taxon>
        <taxon>Embryophyta</taxon>
        <taxon>Tracheophyta</taxon>
        <taxon>Spermatophyta</taxon>
        <taxon>Magnoliopsida</taxon>
        <taxon>eudicotyledons</taxon>
        <taxon>Gunneridae</taxon>
        <taxon>Pentapetalae</taxon>
        <taxon>asterids</taxon>
        <taxon>Cornales</taxon>
        <taxon>Nyssaceae</taxon>
        <taxon>Nyssa</taxon>
    </lineage>
</organism>
<name>A0A5J5A2N8_9ASTE</name>